<proteinExistence type="predicted"/>
<evidence type="ECO:0000313" key="1">
    <source>
        <dbReference type="EMBL" id="KRL68571.1"/>
    </source>
</evidence>
<protein>
    <submittedName>
        <fullName evidence="1">Uncharacterized protein</fullName>
    </submittedName>
</protein>
<reference evidence="1 2" key="1">
    <citation type="journal article" date="2015" name="Genome Announc.">
        <title>Expanding the biotechnology potential of lactobacilli through comparative genomics of 213 strains and associated genera.</title>
        <authorList>
            <person name="Sun Z."/>
            <person name="Harris H.M."/>
            <person name="McCann A."/>
            <person name="Guo C."/>
            <person name="Argimon S."/>
            <person name="Zhang W."/>
            <person name="Yang X."/>
            <person name="Jeffery I.B."/>
            <person name="Cooney J.C."/>
            <person name="Kagawa T.F."/>
            <person name="Liu W."/>
            <person name="Song Y."/>
            <person name="Salvetti E."/>
            <person name="Wrobel A."/>
            <person name="Rasinkangas P."/>
            <person name="Parkhill J."/>
            <person name="Rea M.C."/>
            <person name="O'Sullivan O."/>
            <person name="Ritari J."/>
            <person name="Douillard F.P."/>
            <person name="Paul Ross R."/>
            <person name="Yang R."/>
            <person name="Briner A.E."/>
            <person name="Felis G.E."/>
            <person name="de Vos W.M."/>
            <person name="Barrangou R."/>
            <person name="Klaenhammer T.R."/>
            <person name="Caufield P.W."/>
            <person name="Cui Y."/>
            <person name="Zhang H."/>
            <person name="O'Toole P.W."/>
        </authorList>
    </citation>
    <scope>NUCLEOTIDE SEQUENCE [LARGE SCALE GENOMIC DNA]</scope>
    <source>
        <strain evidence="1 2">DSM 14421</strain>
    </source>
</reference>
<sequence length="255" mass="29465">MKDLLTAINPSARKFYNDGIFDVTKVKLSHIKKQPAKAPINWETVYLLVPLETKQAKTLIVDKYLGLVTVKASPETLIKQELSDKKLLQVPRIVRTIANYLGISEYVPHVYRNLLLSPLKAARKNGHHPWLSLNQVATYELTDEPDKLLLHFKGCETPVRIPASFNFYQQRCRDAIKVQRFEKKYFKQIKTALMKVSSDTMTQSELNRTNSKLERFITFYHEQIVITIMFGPNATKADIDKNRRFIAEQAKAIMQ</sequence>
<evidence type="ECO:0000313" key="2">
    <source>
        <dbReference type="Proteomes" id="UP000052013"/>
    </source>
</evidence>
<organism evidence="1 2">
    <name type="scientific">Lentilactobacillus diolivorans DSM 14421</name>
    <dbReference type="NCBI Taxonomy" id="1423739"/>
    <lineage>
        <taxon>Bacteria</taxon>
        <taxon>Bacillati</taxon>
        <taxon>Bacillota</taxon>
        <taxon>Bacilli</taxon>
        <taxon>Lactobacillales</taxon>
        <taxon>Lactobacillaceae</taxon>
        <taxon>Lentilactobacillus</taxon>
    </lineage>
</organism>
<dbReference type="AlphaFoldDB" id="A0A0R1STL9"/>
<dbReference type="PATRIC" id="fig|1423739.3.peg.2483"/>
<name>A0A0R1STL9_9LACO</name>
<dbReference type="Proteomes" id="UP000052013">
    <property type="component" value="Unassembled WGS sequence"/>
</dbReference>
<gene>
    <name evidence="1" type="ORF">FC85_GL002387</name>
</gene>
<dbReference type="EMBL" id="AZEY01000023">
    <property type="protein sequence ID" value="KRL68571.1"/>
    <property type="molecule type" value="Genomic_DNA"/>
</dbReference>
<comment type="caution">
    <text evidence="1">The sequence shown here is derived from an EMBL/GenBank/DDBJ whole genome shotgun (WGS) entry which is preliminary data.</text>
</comment>
<dbReference type="RefSeq" id="WP_057864012.1">
    <property type="nucleotide sequence ID" value="NZ_AZEY01000023.1"/>
</dbReference>
<accession>A0A0R1STL9</accession>